<keyword evidence="4" id="KW-0804">Transcription</keyword>
<evidence type="ECO:0000313" key="7">
    <source>
        <dbReference type="EMBL" id="MDQ0153945.1"/>
    </source>
</evidence>
<dbReference type="InterPro" id="IPR007627">
    <property type="entry name" value="RNA_pol_sigma70_r2"/>
</dbReference>
<dbReference type="Pfam" id="PF08281">
    <property type="entry name" value="Sigma70_r4_2"/>
    <property type="match status" value="1"/>
</dbReference>
<name>A0ABT9UZ75_9BACL</name>
<evidence type="ECO:0000256" key="2">
    <source>
        <dbReference type="ARBA" id="ARBA00023015"/>
    </source>
</evidence>
<dbReference type="SUPFAM" id="SSF88659">
    <property type="entry name" value="Sigma3 and sigma4 domains of RNA polymerase sigma factors"/>
    <property type="match status" value="1"/>
</dbReference>
<keyword evidence="3" id="KW-0731">Sigma factor</keyword>
<dbReference type="PANTHER" id="PTHR43133:SF51">
    <property type="entry name" value="RNA POLYMERASE SIGMA FACTOR"/>
    <property type="match status" value="1"/>
</dbReference>
<dbReference type="Gene3D" id="1.10.1740.10">
    <property type="match status" value="1"/>
</dbReference>
<comment type="similarity">
    <text evidence="1">Belongs to the sigma-70 factor family. ECF subfamily.</text>
</comment>
<evidence type="ECO:0000256" key="3">
    <source>
        <dbReference type="ARBA" id="ARBA00023082"/>
    </source>
</evidence>
<keyword evidence="2" id="KW-0805">Transcription regulation</keyword>
<sequence length="171" mass="20682">MKEYEIERIIADYEIGLRYLAFRYVRDWILVDDIMQDVYLKVFLKLDTFQGKSNIKSWLYRITANQCIDYLRSREMKSTVLIDNLEEVDSHSGVSVENDIIERLEKEVLYQNIRSLPDDYKQTLSLYYLNDYSYREISEALCKDITYVKNRLFRGRRLLKKVYQENELKVV</sequence>
<keyword evidence="8" id="KW-1185">Reference proteome</keyword>
<dbReference type="Pfam" id="PF04542">
    <property type="entry name" value="Sigma70_r2"/>
    <property type="match status" value="1"/>
</dbReference>
<gene>
    <name evidence="7" type="ORF">J2S07_000243</name>
</gene>
<organism evidence="7 8">
    <name type="scientific">Anoxybacillus andreesenii</name>
    <dbReference type="NCBI Taxonomy" id="1325932"/>
    <lineage>
        <taxon>Bacteria</taxon>
        <taxon>Bacillati</taxon>
        <taxon>Bacillota</taxon>
        <taxon>Bacilli</taxon>
        <taxon>Bacillales</taxon>
        <taxon>Anoxybacillaceae</taxon>
        <taxon>Anoxybacillus</taxon>
    </lineage>
</organism>
<dbReference type="InterPro" id="IPR013325">
    <property type="entry name" value="RNA_pol_sigma_r2"/>
</dbReference>
<dbReference type="Gene3D" id="1.10.10.10">
    <property type="entry name" value="Winged helix-like DNA-binding domain superfamily/Winged helix DNA-binding domain"/>
    <property type="match status" value="1"/>
</dbReference>
<dbReference type="InterPro" id="IPR039425">
    <property type="entry name" value="RNA_pol_sigma-70-like"/>
</dbReference>
<dbReference type="Proteomes" id="UP001231362">
    <property type="component" value="Unassembled WGS sequence"/>
</dbReference>
<feature type="domain" description="RNA polymerase sigma factor 70 region 4 type 2" evidence="6">
    <location>
        <begin position="109"/>
        <end position="159"/>
    </location>
</feature>
<evidence type="ECO:0000256" key="4">
    <source>
        <dbReference type="ARBA" id="ARBA00023163"/>
    </source>
</evidence>
<dbReference type="InterPro" id="IPR036388">
    <property type="entry name" value="WH-like_DNA-bd_sf"/>
</dbReference>
<dbReference type="PANTHER" id="PTHR43133">
    <property type="entry name" value="RNA POLYMERASE ECF-TYPE SIGMA FACTO"/>
    <property type="match status" value="1"/>
</dbReference>
<evidence type="ECO:0000259" key="6">
    <source>
        <dbReference type="Pfam" id="PF08281"/>
    </source>
</evidence>
<proteinExistence type="inferred from homology"/>
<dbReference type="SUPFAM" id="SSF88946">
    <property type="entry name" value="Sigma2 domain of RNA polymerase sigma factors"/>
    <property type="match status" value="1"/>
</dbReference>
<dbReference type="InterPro" id="IPR013249">
    <property type="entry name" value="RNA_pol_sigma70_r4_t2"/>
</dbReference>
<evidence type="ECO:0000259" key="5">
    <source>
        <dbReference type="Pfam" id="PF04542"/>
    </source>
</evidence>
<dbReference type="InterPro" id="IPR014284">
    <property type="entry name" value="RNA_pol_sigma-70_dom"/>
</dbReference>
<protein>
    <submittedName>
        <fullName evidence="7">RNA polymerase sigma-70 factor (ECF subfamily)</fullName>
    </submittedName>
</protein>
<dbReference type="NCBIfam" id="TIGR02937">
    <property type="entry name" value="sigma70-ECF"/>
    <property type="match status" value="1"/>
</dbReference>
<evidence type="ECO:0000313" key="8">
    <source>
        <dbReference type="Proteomes" id="UP001231362"/>
    </source>
</evidence>
<reference evidence="7 8" key="1">
    <citation type="submission" date="2023-07" db="EMBL/GenBank/DDBJ databases">
        <title>Genomic Encyclopedia of Type Strains, Phase IV (KMG-IV): sequencing the most valuable type-strain genomes for metagenomic binning, comparative biology and taxonomic classification.</title>
        <authorList>
            <person name="Goeker M."/>
        </authorList>
    </citation>
    <scope>NUCLEOTIDE SEQUENCE [LARGE SCALE GENOMIC DNA]</scope>
    <source>
        <strain evidence="7 8">DSM 23948</strain>
    </source>
</reference>
<dbReference type="RefSeq" id="WP_307148567.1">
    <property type="nucleotide sequence ID" value="NZ_JAUSTU010000001.1"/>
</dbReference>
<accession>A0ABT9UZ75</accession>
<dbReference type="EMBL" id="JAUSTU010000001">
    <property type="protein sequence ID" value="MDQ0153945.1"/>
    <property type="molecule type" value="Genomic_DNA"/>
</dbReference>
<comment type="caution">
    <text evidence="7">The sequence shown here is derived from an EMBL/GenBank/DDBJ whole genome shotgun (WGS) entry which is preliminary data.</text>
</comment>
<feature type="domain" description="RNA polymerase sigma-70 region 2" evidence="5">
    <location>
        <begin position="11"/>
        <end position="74"/>
    </location>
</feature>
<evidence type="ECO:0000256" key="1">
    <source>
        <dbReference type="ARBA" id="ARBA00010641"/>
    </source>
</evidence>
<dbReference type="InterPro" id="IPR013324">
    <property type="entry name" value="RNA_pol_sigma_r3/r4-like"/>
</dbReference>